<feature type="domain" description="C2H2-type" evidence="13">
    <location>
        <begin position="577"/>
        <end position="604"/>
    </location>
</feature>
<feature type="domain" description="C2H2-type" evidence="13">
    <location>
        <begin position="549"/>
        <end position="576"/>
    </location>
</feature>
<keyword evidence="8" id="KW-0238">DNA-binding</keyword>
<dbReference type="SMART" id="SM00674">
    <property type="entry name" value="CENPB"/>
    <property type="match status" value="1"/>
</dbReference>
<protein>
    <submittedName>
        <fullName evidence="16">Zinc finger protein 239-like isoform X1</fullName>
    </submittedName>
</protein>
<evidence type="ECO:0000256" key="11">
    <source>
        <dbReference type="PROSITE-ProRule" id="PRU00042"/>
    </source>
</evidence>
<dbReference type="FunFam" id="3.30.160.60:FF:000912">
    <property type="entry name" value="Zinc finger protein 660"/>
    <property type="match status" value="1"/>
</dbReference>
<dbReference type="FunFam" id="3.30.160.60:FF:000557">
    <property type="entry name" value="zinc finger and SCAN domain-containing protein 29"/>
    <property type="match status" value="1"/>
</dbReference>
<dbReference type="Pfam" id="PF00096">
    <property type="entry name" value="zf-C2H2"/>
    <property type="match status" value="6"/>
</dbReference>
<keyword evidence="5 11" id="KW-0863">Zinc-finger</keyword>
<dbReference type="PROSITE" id="PS00028">
    <property type="entry name" value="ZINC_FINGER_C2H2_1"/>
    <property type="match status" value="9"/>
</dbReference>
<evidence type="ECO:0000256" key="2">
    <source>
        <dbReference type="ARBA" id="ARBA00006991"/>
    </source>
</evidence>
<sequence>MDTGNCLVDSGDKSVVLFLDGVALHDKVPHKRKSYSAEYKLQAVKYAAENGNRAAGRKFGVSEKLVRDWRKMEVTLTLMKKTKKANRGLKARWPELEKRVYRWVLEQRAAGRRLSAVQLRLHALIVAKEMNIQDFAGGPSWCSRFMQRNRLSMGTQTKWCQKRPLAAVDDTREMQMSFIKEESEDIRIADVFNNKHEDTEEQTEIQLEYSHPFTSEDEHQSFIDICVEEMGDPEPCRIKHTEDTEELTDTRDIKMSFIKEESEDIRIAEAFNIKHEDTEEQKEIQLEYSHQFTSEDEHQSFRNKSVKTEFIKEEREEMGDPEPCRIKHTEDTEELTEIQLEYSHQFTSEDEHQSFRKISVKSEFIKEEREEMGDPEPCRIKYAEDTKELTELTEENEDNEELREVEEKIHLKTGENHLSSCESKQIILKKTRANKSFTCTQCGKSCKYKHILDIQIRLHTREKPYKCSHCDKRLNQSGHLNKHKRIHTGEKPYACDQCGKRLTTKGSLLVHMRVHTGEKLFTCGQCGKSFSGSANLKLHMNIHTREKLYTCDQCGKTFLSTSDLKTHLRIHTKENPHSCHLCGKSFSRLQYLKIHQKIHTGVREYMCFECEKTFTSASGLKQHHRIHTGEKPYKCSHCDKRFCKTGDLKRHERIHTGEKPYKCSHCDKRFNQSTSLKTHERIHTGEKPYQCTACGKHFSQYSALHRHTKNNHIK</sequence>
<evidence type="ECO:0000256" key="10">
    <source>
        <dbReference type="ARBA" id="ARBA00023242"/>
    </source>
</evidence>
<keyword evidence="7" id="KW-0805">Transcription regulation</keyword>
<dbReference type="KEGG" id="caua:113067371"/>
<dbReference type="Gene3D" id="3.30.160.60">
    <property type="entry name" value="Classic Zinc Finger"/>
    <property type="match status" value="10"/>
</dbReference>
<dbReference type="GO" id="GO:0042802">
    <property type="term" value="F:identical protein binding"/>
    <property type="evidence" value="ECO:0007669"/>
    <property type="project" value="UniProtKB-ARBA"/>
</dbReference>
<dbReference type="PANTHER" id="PTHR23235:SF178">
    <property type="entry name" value="C2H2-TYPE DOMAIN-CONTAINING PROTEIN-RELATED"/>
    <property type="match status" value="1"/>
</dbReference>
<dbReference type="RefSeq" id="XP_026095527.1">
    <property type="nucleotide sequence ID" value="XM_026239742.1"/>
</dbReference>
<feature type="domain" description="C2H2-type" evidence="13">
    <location>
        <begin position="661"/>
        <end position="688"/>
    </location>
</feature>
<feature type="domain" description="HTH CENPB-type" evidence="14">
    <location>
        <begin position="84"/>
        <end position="155"/>
    </location>
</feature>
<evidence type="ECO:0000256" key="3">
    <source>
        <dbReference type="ARBA" id="ARBA00022723"/>
    </source>
</evidence>
<keyword evidence="10" id="KW-0539">Nucleus</keyword>
<evidence type="ECO:0000259" key="14">
    <source>
        <dbReference type="PROSITE" id="PS51253"/>
    </source>
</evidence>
<dbReference type="InterPro" id="IPR010921">
    <property type="entry name" value="Trp_repressor/repl_initiator"/>
</dbReference>
<dbReference type="GO" id="GO:0005634">
    <property type="term" value="C:nucleus"/>
    <property type="evidence" value="ECO:0007669"/>
    <property type="project" value="UniProtKB-SubCell"/>
</dbReference>
<dbReference type="FunFam" id="3.30.160.60:FF:000508">
    <property type="entry name" value="Myeloid zinc finger 1"/>
    <property type="match status" value="1"/>
</dbReference>
<evidence type="ECO:0000256" key="4">
    <source>
        <dbReference type="ARBA" id="ARBA00022737"/>
    </source>
</evidence>
<reference evidence="16" key="1">
    <citation type="submission" date="2025-08" db="UniProtKB">
        <authorList>
            <consortium name="RefSeq"/>
        </authorList>
    </citation>
    <scope>IDENTIFICATION</scope>
    <source>
        <strain evidence="16">Wakin</strain>
        <tissue evidence="16">Muscle</tissue>
    </source>
</reference>
<keyword evidence="4" id="KW-0677">Repeat</keyword>
<dbReference type="FunFam" id="3.30.160.60:FF:000188">
    <property type="entry name" value="Zinc finger protein 787"/>
    <property type="match status" value="1"/>
</dbReference>
<dbReference type="AlphaFoldDB" id="A0A6P6MGL9"/>
<evidence type="ECO:0000256" key="5">
    <source>
        <dbReference type="ARBA" id="ARBA00022771"/>
    </source>
</evidence>
<feature type="domain" description="C2H2-type" evidence="13">
    <location>
        <begin position="689"/>
        <end position="714"/>
    </location>
</feature>
<dbReference type="Pfam" id="PF03221">
    <property type="entry name" value="HTH_Tnp_Tc5"/>
    <property type="match status" value="1"/>
</dbReference>
<dbReference type="Pfam" id="PF09607">
    <property type="entry name" value="BrkDBD"/>
    <property type="match status" value="1"/>
</dbReference>
<evidence type="ECO:0000256" key="12">
    <source>
        <dbReference type="SAM" id="Coils"/>
    </source>
</evidence>
<dbReference type="GO" id="GO:0000981">
    <property type="term" value="F:DNA-binding transcription factor activity, RNA polymerase II-specific"/>
    <property type="evidence" value="ECO:0007669"/>
    <property type="project" value="TreeGrafter"/>
</dbReference>
<dbReference type="PROSITE" id="PS50157">
    <property type="entry name" value="ZINC_FINGER_C2H2_2"/>
    <property type="match status" value="10"/>
</dbReference>
<proteinExistence type="inferred from homology"/>
<evidence type="ECO:0000313" key="15">
    <source>
        <dbReference type="Proteomes" id="UP000515129"/>
    </source>
</evidence>
<dbReference type="GO" id="GO:0008270">
    <property type="term" value="F:zinc ion binding"/>
    <property type="evidence" value="ECO:0007669"/>
    <property type="project" value="UniProtKB-KW"/>
</dbReference>
<evidence type="ECO:0000313" key="16">
    <source>
        <dbReference type="RefSeq" id="XP_026095527.1"/>
    </source>
</evidence>
<evidence type="ECO:0000256" key="6">
    <source>
        <dbReference type="ARBA" id="ARBA00022833"/>
    </source>
</evidence>
<keyword evidence="3" id="KW-0479">Metal-binding</keyword>
<evidence type="ECO:0000256" key="9">
    <source>
        <dbReference type="ARBA" id="ARBA00023163"/>
    </source>
</evidence>
<name>A0A6P6MGL9_CARAU</name>
<dbReference type="SUPFAM" id="SSF57667">
    <property type="entry name" value="beta-beta-alpha zinc fingers"/>
    <property type="match status" value="6"/>
</dbReference>
<evidence type="ECO:0000256" key="1">
    <source>
        <dbReference type="ARBA" id="ARBA00004123"/>
    </source>
</evidence>
<comment type="subcellular location">
    <subcellularLocation>
        <location evidence="1">Nucleus</location>
    </subcellularLocation>
</comment>
<dbReference type="InterPro" id="IPR018586">
    <property type="entry name" value="Brinker_DNA-bd"/>
</dbReference>
<accession>A0A6P6MGL9</accession>
<dbReference type="OrthoDB" id="40579at2759"/>
<feature type="coiled-coil region" evidence="12">
    <location>
        <begin position="382"/>
        <end position="409"/>
    </location>
</feature>
<dbReference type="SMART" id="SM00355">
    <property type="entry name" value="ZnF_C2H2"/>
    <property type="match status" value="10"/>
</dbReference>
<feature type="domain" description="C2H2-type" evidence="13">
    <location>
        <begin position="633"/>
        <end position="660"/>
    </location>
</feature>
<dbReference type="SUPFAM" id="SSF46689">
    <property type="entry name" value="Homeodomain-like"/>
    <property type="match status" value="1"/>
</dbReference>
<keyword evidence="12" id="KW-0175">Coiled coil</keyword>
<keyword evidence="6" id="KW-0862">Zinc</keyword>
<keyword evidence="9" id="KW-0804">Transcription</keyword>
<dbReference type="Pfam" id="PF13894">
    <property type="entry name" value="zf-C2H2_4"/>
    <property type="match status" value="1"/>
</dbReference>
<dbReference type="GO" id="GO:0000978">
    <property type="term" value="F:RNA polymerase II cis-regulatory region sequence-specific DNA binding"/>
    <property type="evidence" value="ECO:0007669"/>
    <property type="project" value="TreeGrafter"/>
</dbReference>
<dbReference type="InterPro" id="IPR013087">
    <property type="entry name" value="Znf_C2H2_type"/>
</dbReference>
<feature type="domain" description="C2H2-type" evidence="13">
    <location>
        <begin position="521"/>
        <end position="548"/>
    </location>
</feature>
<dbReference type="InterPro" id="IPR036236">
    <property type="entry name" value="Znf_C2H2_sf"/>
</dbReference>
<dbReference type="Pfam" id="PF13465">
    <property type="entry name" value="zf-H2C2_2"/>
    <property type="match status" value="1"/>
</dbReference>
<dbReference type="GO" id="GO:0000122">
    <property type="term" value="P:negative regulation of transcription by RNA polymerase II"/>
    <property type="evidence" value="ECO:0007669"/>
    <property type="project" value="UniProtKB-ARBA"/>
</dbReference>
<feature type="domain" description="C2H2-type" evidence="13">
    <location>
        <begin position="493"/>
        <end position="520"/>
    </location>
</feature>
<dbReference type="Proteomes" id="UP000515129">
    <property type="component" value="Linkage group LG28B"/>
</dbReference>
<organism evidence="15 16">
    <name type="scientific">Carassius auratus</name>
    <name type="common">Goldfish</name>
    <dbReference type="NCBI Taxonomy" id="7957"/>
    <lineage>
        <taxon>Eukaryota</taxon>
        <taxon>Metazoa</taxon>
        <taxon>Chordata</taxon>
        <taxon>Craniata</taxon>
        <taxon>Vertebrata</taxon>
        <taxon>Euteleostomi</taxon>
        <taxon>Actinopterygii</taxon>
        <taxon>Neopterygii</taxon>
        <taxon>Teleostei</taxon>
        <taxon>Ostariophysi</taxon>
        <taxon>Cypriniformes</taxon>
        <taxon>Cyprinidae</taxon>
        <taxon>Cyprininae</taxon>
        <taxon>Carassius</taxon>
    </lineage>
</organism>
<feature type="domain" description="C2H2-type" evidence="13">
    <location>
        <begin position="437"/>
        <end position="464"/>
    </location>
</feature>
<dbReference type="SUPFAM" id="SSF48295">
    <property type="entry name" value="TrpR-like"/>
    <property type="match status" value="1"/>
</dbReference>
<evidence type="ECO:0000256" key="7">
    <source>
        <dbReference type="ARBA" id="ARBA00023015"/>
    </source>
</evidence>
<dbReference type="InterPro" id="IPR006600">
    <property type="entry name" value="HTH_CenpB_DNA-bd_dom"/>
</dbReference>
<feature type="domain" description="C2H2-type" evidence="13">
    <location>
        <begin position="465"/>
        <end position="492"/>
    </location>
</feature>
<dbReference type="PANTHER" id="PTHR23235">
    <property type="entry name" value="KRUEPPEL-LIKE TRANSCRIPTION FACTOR"/>
    <property type="match status" value="1"/>
</dbReference>
<dbReference type="Gene3D" id="1.10.10.60">
    <property type="entry name" value="Homeodomain-like"/>
    <property type="match status" value="2"/>
</dbReference>
<dbReference type="FunFam" id="3.30.160.60:FF:001465">
    <property type="entry name" value="Zinc finger protein 560"/>
    <property type="match status" value="1"/>
</dbReference>
<feature type="domain" description="C2H2-type" evidence="13">
    <location>
        <begin position="605"/>
        <end position="632"/>
    </location>
</feature>
<evidence type="ECO:0000259" key="13">
    <source>
        <dbReference type="PROSITE" id="PS50157"/>
    </source>
</evidence>
<dbReference type="InterPro" id="IPR009057">
    <property type="entry name" value="Homeodomain-like_sf"/>
</dbReference>
<dbReference type="FunFam" id="3.30.160.60:FF:001954">
    <property type="entry name" value="Zinc finger protein 787"/>
    <property type="match status" value="1"/>
</dbReference>
<comment type="similarity">
    <text evidence="2">Belongs to the krueppel C2H2-type zinc-finger protein family.</text>
</comment>
<dbReference type="PROSITE" id="PS51253">
    <property type="entry name" value="HTH_CENPB"/>
    <property type="match status" value="1"/>
</dbReference>
<keyword evidence="15" id="KW-1185">Reference proteome</keyword>
<dbReference type="FunFam" id="3.30.160.60:FF:002449">
    <property type="entry name" value="Zinc finger protein 1144"/>
    <property type="match status" value="1"/>
</dbReference>
<dbReference type="GeneID" id="113067371"/>
<gene>
    <name evidence="16" type="primary">LOC113067371</name>
</gene>
<dbReference type="FunFam" id="3.30.160.60:FF:001427">
    <property type="entry name" value="Zinc finger 45-like"/>
    <property type="match status" value="2"/>
</dbReference>
<evidence type="ECO:0000256" key="8">
    <source>
        <dbReference type="ARBA" id="ARBA00023125"/>
    </source>
</evidence>